<evidence type="ECO:0000313" key="2">
    <source>
        <dbReference type="EMBL" id="KZP18043.1"/>
    </source>
</evidence>
<gene>
    <name evidence="2" type="ORF">FIBSPDRAFT_893771</name>
</gene>
<dbReference type="Pfam" id="PF18758">
    <property type="entry name" value="KDZ"/>
    <property type="match status" value="1"/>
</dbReference>
<dbReference type="OrthoDB" id="2756259at2759"/>
<dbReference type="AlphaFoldDB" id="A0A166GPP5"/>
<feature type="compositionally biased region" description="Basic residues" evidence="1">
    <location>
        <begin position="527"/>
        <end position="536"/>
    </location>
</feature>
<evidence type="ECO:0000313" key="3">
    <source>
        <dbReference type="Proteomes" id="UP000076532"/>
    </source>
</evidence>
<dbReference type="EMBL" id="KV417576">
    <property type="protein sequence ID" value="KZP18043.1"/>
    <property type="molecule type" value="Genomic_DNA"/>
</dbReference>
<evidence type="ECO:0008006" key="4">
    <source>
        <dbReference type="Google" id="ProtNLM"/>
    </source>
</evidence>
<name>A0A166GPP5_9AGAM</name>
<protein>
    <recommendedName>
        <fullName evidence="4">CxC2-like cysteine cluster KDZ transposase-associated domain-containing protein</fullName>
    </recommendedName>
</protein>
<reference evidence="2 3" key="1">
    <citation type="journal article" date="2016" name="Mol. Biol. Evol.">
        <title>Comparative Genomics of Early-Diverging Mushroom-Forming Fungi Provides Insights into the Origins of Lignocellulose Decay Capabilities.</title>
        <authorList>
            <person name="Nagy L.G."/>
            <person name="Riley R."/>
            <person name="Tritt A."/>
            <person name="Adam C."/>
            <person name="Daum C."/>
            <person name="Floudas D."/>
            <person name="Sun H."/>
            <person name="Yadav J.S."/>
            <person name="Pangilinan J."/>
            <person name="Larsson K.H."/>
            <person name="Matsuura K."/>
            <person name="Barry K."/>
            <person name="Labutti K."/>
            <person name="Kuo R."/>
            <person name="Ohm R.A."/>
            <person name="Bhattacharya S.S."/>
            <person name="Shirouzu T."/>
            <person name="Yoshinaga Y."/>
            <person name="Martin F.M."/>
            <person name="Grigoriev I.V."/>
            <person name="Hibbett D.S."/>
        </authorList>
    </citation>
    <scope>NUCLEOTIDE SEQUENCE [LARGE SCALE GENOMIC DNA]</scope>
    <source>
        <strain evidence="2 3">CBS 109695</strain>
    </source>
</reference>
<accession>A0A166GPP5</accession>
<dbReference type="STRING" id="436010.A0A166GPP5"/>
<dbReference type="InterPro" id="IPR040521">
    <property type="entry name" value="KDZ"/>
</dbReference>
<proteinExistence type="predicted"/>
<organism evidence="2 3">
    <name type="scientific">Athelia psychrophila</name>
    <dbReference type="NCBI Taxonomy" id="1759441"/>
    <lineage>
        <taxon>Eukaryota</taxon>
        <taxon>Fungi</taxon>
        <taxon>Dikarya</taxon>
        <taxon>Basidiomycota</taxon>
        <taxon>Agaricomycotina</taxon>
        <taxon>Agaricomycetes</taxon>
        <taxon>Agaricomycetidae</taxon>
        <taxon>Atheliales</taxon>
        <taxon>Atheliaceae</taxon>
        <taxon>Athelia</taxon>
    </lineage>
</organism>
<sequence length="697" mass="79220">MLKRSGRGHDPLGIESTVNGECAVECPACPQPGKNLPSDWKDADKSIRWIYTLILTMDANFKLSLKEKGISSDPALGDGWAHWVPRKDFYEYLLANGGAVEPNYCDSDLKAINTAARNTKNYKASGVAACLCGRHGLLRKNGLGNLQIGERYPNVDYIIFCGLVRCVLLLLWFSYDIVSSMSTKEMGEGSREDTLDDFARSYNFRKITGFGSFYPSKLDDAIEMCATHEDAFKKFDAMFPEEITRKWGEEVLAWDADHSQPNPYVEPAQGTSLAALKLQLAEEEAADAARGVLRSQEKSITAFLCNALDLEDEQRLLILRTKSKDTPLQASARQEKRNTLRLRITRFREMQIVYMPGVPEIRDGGIVASTPSAHDIINHPTGRPSTQKEAVSFLPERECMWLPSAIPEAMRNEACIATLVQTELRMQLAVADDSLDNLRRQLRIASTIRYHSRTSGAGTSQRLGTRTQSVLQRFAEKIDRCTARYRAAYAALVSLDPNAEWKERLQPLKAEDIRSPHRDLDEDVPSSKKKARKKNDRSRPSEGKRQLSWIWLRSGPSGRPTMDSLTEDQISDDMRAEWARMNVRADRWSEEVIWLVEEMRRILHYFHWKANWWRKQRGRRSDASPDVMRGLNAYADKQAALVTDLGHSFARIWFPLHTTHKINVEWPVEFIPTREEAGGNAQMRVREDPDEGNQARK</sequence>
<dbReference type="Proteomes" id="UP000076532">
    <property type="component" value="Unassembled WGS sequence"/>
</dbReference>
<feature type="region of interest" description="Disordered" evidence="1">
    <location>
        <begin position="512"/>
        <end position="544"/>
    </location>
</feature>
<keyword evidence="3" id="KW-1185">Reference proteome</keyword>
<feature type="region of interest" description="Disordered" evidence="1">
    <location>
        <begin position="677"/>
        <end position="697"/>
    </location>
</feature>
<evidence type="ECO:0000256" key="1">
    <source>
        <dbReference type="SAM" id="MobiDB-lite"/>
    </source>
</evidence>